<feature type="compositionally biased region" description="Polar residues" evidence="7">
    <location>
        <begin position="754"/>
        <end position="765"/>
    </location>
</feature>
<dbReference type="PANTHER" id="PTHR13018">
    <property type="entry name" value="PROBABLE MEMBRANE PROTEIN DUF221-RELATED"/>
    <property type="match status" value="1"/>
</dbReference>
<comment type="subcellular location">
    <subcellularLocation>
        <location evidence="1">Membrane</location>
        <topology evidence="1">Multi-pass membrane protein</topology>
    </subcellularLocation>
</comment>
<keyword evidence="4 8" id="KW-0812">Transmembrane</keyword>
<feature type="domain" description="CSC1/OSCA1-like cytosolic" evidence="11">
    <location>
        <begin position="212"/>
        <end position="375"/>
    </location>
</feature>
<dbReference type="AlphaFoldDB" id="A0A8T0JBM1"/>
<sequence>MAGNILDVLTAAWINVVTSIVLLLAFAVLKNQPMNARVYFPKWFLKGQKQRAGPVGGFGTRDSSTNRIGRFLNLNVKSYAHVMDWIWTTLRMPEAELIEHAGLDSAVLLRVFLLGLKIFTPMLAWGCLVLIPINKTDNELISYQAANPNFAYSAVDTISIANVHDKSKRLWAHLLGAYMYTAWTCLMLFNEYEEVESLRFNFLAAQKRRPDQFTILVRQVPKDRQIKVSQQIENFFKENHSEHYCTHQVVYNANHLSKIVEKKEKCLNKIEYLQKQQATRQSSKRSTTRKGFLRLFGEKVDALDFYTIKCNRLSEEIKKERCHILSTEKCVMKAGFVSFNSRWGAAVCAQTQQSKDSTCWLTDWAPEARDVCWDNLSIPYMELNSRRLLIGFIIFFIASFFMIPITFVQSLANLDALDKNFHFLKPLLDQRFIRSVLQGFLPGLSLKLSLTFLPQLMMFLSKFEGRVSLSKIERNAATKYFVVMVVNVFFGNVIVGSVFEQLKQYIDSPIRVPKAFGSSIPMKSTFFITYIMVDGWSTVAAEALRLWAFLWYHLQNMVIVKTEKDRNKAMAFTTPQYNALLPKLGLYFLLGLVYAVISPLILPFIIVFFAFGYIIYRNQVINVYEPKYESSAAFWPLIHRHIVVALLITHITLIGLFSIKRSAASTPLLLPLPILTSFFHWYCAERFGPAFNQYPLQEARAKDNLERTLEPNLDVRSFLETAYLHPAITSALAEDTLTLDKGGIHNLLERRNSDSPSTVRSTPRSNPDRQLEQSCNISIDSHSASRTNSNH</sequence>
<organism evidence="12 13">
    <name type="scientific">Ceratodon purpureus</name>
    <name type="common">Fire moss</name>
    <name type="synonym">Dicranum purpureum</name>
    <dbReference type="NCBI Taxonomy" id="3225"/>
    <lineage>
        <taxon>Eukaryota</taxon>
        <taxon>Viridiplantae</taxon>
        <taxon>Streptophyta</taxon>
        <taxon>Embryophyta</taxon>
        <taxon>Bryophyta</taxon>
        <taxon>Bryophytina</taxon>
        <taxon>Bryopsida</taxon>
        <taxon>Dicranidae</taxon>
        <taxon>Pseudoditrichales</taxon>
        <taxon>Ditrichaceae</taxon>
        <taxon>Ceratodon</taxon>
    </lineage>
</organism>
<dbReference type="Pfam" id="PF13967">
    <property type="entry name" value="RSN1_TM"/>
    <property type="match status" value="1"/>
</dbReference>
<gene>
    <name evidence="12" type="ORF">KC19_1G319800</name>
</gene>
<accession>A0A8T0JBM1</accession>
<keyword evidence="5 8" id="KW-1133">Transmembrane helix</keyword>
<evidence type="ECO:0000259" key="9">
    <source>
        <dbReference type="Pfam" id="PF02714"/>
    </source>
</evidence>
<evidence type="ECO:0000256" key="7">
    <source>
        <dbReference type="SAM" id="MobiDB-lite"/>
    </source>
</evidence>
<evidence type="ECO:0000256" key="2">
    <source>
        <dbReference type="ARBA" id="ARBA00007779"/>
    </source>
</evidence>
<dbReference type="InterPro" id="IPR045122">
    <property type="entry name" value="Csc1-like"/>
</dbReference>
<dbReference type="EMBL" id="CM026421">
    <property type="protein sequence ID" value="KAG0593304.1"/>
    <property type="molecule type" value="Genomic_DNA"/>
</dbReference>
<comment type="caution">
    <text evidence="12">The sequence shown here is derived from an EMBL/GenBank/DDBJ whole genome shotgun (WGS) entry which is preliminary data.</text>
</comment>
<dbReference type="Pfam" id="PF14703">
    <property type="entry name" value="PHM7_cyt"/>
    <property type="match status" value="1"/>
</dbReference>
<evidence type="ECO:0000256" key="4">
    <source>
        <dbReference type="ARBA" id="ARBA00022692"/>
    </source>
</evidence>
<evidence type="ECO:0000313" key="12">
    <source>
        <dbReference type="EMBL" id="KAG0593304.1"/>
    </source>
</evidence>
<dbReference type="InterPro" id="IPR003864">
    <property type="entry name" value="CSC1/OSCA1-like_7TM"/>
</dbReference>
<feature type="transmembrane region" description="Helical" evidence="8">
    <location>
        <begin position="107"/>
        <end position="133"/>
    </location>
</feature>
<dbReference type="GO" id="GO:0005227">
    <property type="term" value="F:calcium-activated cation channel activity"/>
    <property type="evidence" value="ECO:0007669"/>
    <property type="project" value="InterPro"/>
</dbReference>
<comment type="similarity">
    <text evidence="2">Belongs to the CSC1 (TC 1.A.17) family.</text>
</comment>
<keyword evidence="13" id="KW-1185">Reference proteome</keyword>
<protein>
    <recommendedName>
        <fullName evidence="14">CSC1-like protein</fullName>
    </recommendedName>
</protein>
<evidence type="ECO:0000313" key="13">
    <source>
        <dbReference type="Proteomes" id="UP000822688"/>
    </source>
</evidence>
<dbReference type="InterPro" id="IPR032880">
    <property type="entry name" value="CSC1/OSCA1-like_N"/>
</dbReference>
<dbReference type="PANTHER" id="PTHR13018:SF5">
    <property type="entry name" value="RE44586P"/>
    <property type="match status" value="1"/>
</dbReference>
<name>A0A8T0JBM1_CERPU</name>
<feature type="transmembrane region" description="Helical" evidence="8">
    <location>
        <begin position="388"/>
        <end position="412"/>
    </location>
</feature>
<evidence type="ECO:0000259" key="11">
    <source>
        <dbReference type="Pfam" id="PF14703"/>
    </source>
</evidence>
<evidence type="ECO:0008006" key="14">
    <source>
        <dbReference type="Google" id="ProtNLM"/>
    </source>
</evidence>
<dbReference type="Proteomes" id="UP000822688">
    <property type="component" value="Chromosome 1"/>
</dbReference>
<reference evidence="12" key="1">
    <citation type="submission" date="2020-06" db="EMBL/GenBank/DDBJ databases">
        <title>WGS assembly of Ceratodon purpureus strain R40.</title>
        <authorList>
            <person name="Carey S.B."/>
            <person name="Jenkins J."/>
            <person name="Shu S."/>
            <person name="Lovell J.T."/>
            <person name="Sreedasyam A."/>
            <person name="Maumus F."/>
            <person name="Tiley G.P."/>
            <person name="Fernandez-Pozo N."/>
            <person name="Barry K."/>
            <person name="Chen C."/>
            <person name="Wang M."/>
            <person name="Lipzen A."/>
            <person name="Daum C."/>
            <person name="Saski C.A."/>
            <person name="Payton A.C."/>
            <person name="Mcbreen J.C."/>
            <person name="Conrad R.E."/>
            <person name="Kollar L.M."/>
            <person name="Olsson S."/>
            <person name="Huttunen S."/>
            <person name="Landis J.B."/>
            <person name="Wickett N.J."/>
            <person name="Johnson M.G."/>
            <person name="Rensing S.A."/>
            <person name="Grimwood J."/>
            <person name="Schmutz J."/>
            <person name="Mcdaniel S.F."/>
        </authorList>
    </citation>
    <scope>NUCLEOTIDE SEQUENCE</scope>
    <source>
        <strain evidence="12">R40</strain>
    </source>
</reference>
<feature type="transmembrane region" description="Helical" evidence="8">
    <location>
        <begin position="637"/>
        <end position="659"/>
    </location>
</feature>
<evidence type="ECO:0000259" key="10">
    <source>
        <dbReference type="Pfam" id="PF13967"/>
    </source>
</evidence>
<evidence type="ECO:0000256" key="5">
    <source>
        <dbReference type="ARBA" id="ARBA00022989"/>
    </source>
</evidence>
<evidence type="ECO:0000256" key="6">
    <source>
        <dbReference type="ARBA" id="ARBA00023136"/>
    </source>
</evidence>
<evidence type="ECO:0000256" key="3">
    <source>
        <dbReference type="ARBA" id="ARBA00022448"/>
    </source>
</evidence>
<feature type="compositionally biased region" description="Polar residues" evidence="7">
    <location>
        <begin position="772"/>
        <end position="791"/>
    </location>
</feature>
<feature type="domain" description="CSC1/OSCA1-like 7TM region" evidence="9">
    <location>
        <begin position="386"/>
        <end position="657"/>
    </location>
</feature>
<evidence type="ECO:0000256" key="8">
    <source>
        <dbReference type="SAM" id="Phobius"/>
    </source>
</evidence>
<keyword evidence="3" id="KW-0813">Transport</keyword>
<feature type="transmembrane region" description="Helical" evidence="8">
    <location>
        <begin position="586"/>
        <end position="616"/>
    </location>
</feature>
<feature type="region of interest" description="Disordered" evidence="7">
    <location>
        <begin position="748"/>
        <end position="791"/>
    </location>
</feature>
<dbReference type="Pfam" id="PF02714">
    <property type="entry name" value="RSN1_7TM"/>
    <property type="match status" value="1"/>
</dbReference>
<keyword evidence="6 8" id="KW-0472">Membrane</keyword>
<feature type="transmembrane region" description="Helical" evidence="8">
    <location>
        <begin position="170"/>
        <end position="189"/>
    </location>
</feature>
<feature type="transmembrane region" description="Helical" evidence="8">
    <location>
        <begin position="12"/>
        <end position="29"/>
    </location>
</feature>
<proteinExistence type="inferred from homology"/>
<dbReference type="InterPro" id="IPR027815">
    <property type="entry name" value="CSC1/OSCA1-like_cyt"/>
</dbReference>
<dbReference type="GO" id="GO:0005886">
    <property type="term" value="C:plasma membrane"/>
    <property type="evidence" value="ECO:0007669"/>
    <property type="project" value="TreeGrafter"/>
</dbReference>
<feature type="domain" description="CSC1/OSCA1-like N-terminal transmembrane" evidence="10">
    <location>
        <begin position="8"/>
        <end position="191"/>
    </location>
</feature>
<feature type="transmembrane region" description="Helical" evidence="8">
    <location>
        <begin position="480"/>
        <end position="499"/>
    </location>
</feature>
<feature type="transmembrane region" description="Helical" evidence="8">
    <location>
        <begin position="432"/>
        <end position="460"/>
    </location>
</feature>
<evidence type="ECO:0000256" key="1">
    <source>
        <dbReference type="ARBA" id="ARBA00004141"/>
    </source>
</evidence>